<sequence>MTFSTYNSRFLRHPHSDHTPLVLRNHRFHSLLSSTSTQNSTSYLTQPCQEWRN</sequence>
<feature type="region of interest" description="Disordered" evidence="1">
    <location>
        <begin position="34"/>
        <end position="53"/>
    </location>
</feature>
<dbReference type="AlphaFoldDB" id="A0A2P6QE01"/>
<evidence type="ECO:0000256" key="1">
    <source>
        <dbReference type="SAM" id="MobiDB-lite"/>
    </source>
</evidence>
<dbReference type="Proteomes" id="UP000238479">
    <property type="component" value="Chromosome 5"/>
</dbReference>
<gene>
    <name evidence="2" type="ORF">RchiOBHm_Chr5g0045821</name>
</gene>
<proteinExistence type="predicted"/>
<keyword evidence="3" id="KW-1185">Reference proteome</keyword>
<reference evidence="2 3" key="1">
    <citation type="journal article" date="2018" name="Nat. Genet.">
        <title>The Rosa genome provides new insights in the design of modern roses.</title>
        <authorList>
            <person name="Bendahmane M."/>
        </authorList>
    </citation>
    <scope>NUCLEOTIDE SEQUENCE [LARGE SCALE GENOMIC DNA]</scope>
    <source>
        <strain evidence="3">cv. Old Blush</strain>
    </source>
</reference>
<evidence type="ECO:0000313" key="2">
    <source>
        <dbReference type="EMBL" id="PRQ32387.1"/>
    </source>
</evidence>
<protein>
    <submittedName>
        <fullName evidence="2">Uncharacterized protein</fullName>
    </submittedName>
</protein>
<accession>A0A2P6QE01</accession>
<name>A0A2P6QE01_ROSCH</name>
<comment type="caution">
    <text evidence="2">The sequence shown here is derived from an EMBL/GenBank/DDBJ whole genome shotgun (WGS) entry which is preliminary data.</text>
</comment>
<evidence type="ECO:0000313" key="3">
    <source>
        <dbReference type="Proteomes" id="UP000238479"/>
    </source>
</evidence>
<feature type="compositionally biased region" description="Low complexity" evidence="1">
    <location>
        <begin position="34"/>
        <end position="45"/>
    </location>
</feature>
<dbReference type="EMBL" id="PDCK01000043">
    <property type="protein sequence ID" value="PRQ32387.1"/>
    <property type="molecule type" value="Genomic_DNA"/>
</dbReference>
<organism evidence="2 3">
    <name type="scientific">Rosa chinensis</name>
    <name type="common">China rose</name>
    <dbReference type="NCBI Taxonomy" id="74649"/>
    <lineage>
        <taxon>Eukaryota</taxon>
        <taxon>Viridiplantae</taxon>
        <taxon>Streptophyta</taxon>
        <taxon>Embryophyta</taxon>
        <taxon>Tracheophyta</taxon>
        <taxon>Spermatophyta</taxon>
        <taxon>Magnoliopsida</taxon>
        <taxon>eudicotyledons</taxon>
        <taxon>Gunneridae</taxon>
        <taxon>Pentapetalae</taxon>
        <taxon>rosids</taxon>
        <taxon>fabids</taxon>
        <taxon>Rosales</taxon>
        <taxon>Rosaceae</taxon>
        <taxon>Rosoideae</taxon>
        <taxon>Rosoideae incertae sedis</taxon>
        <taxon>Rosa</taxon>
    </lineage>
</organism>
<dbReference type="Gramene" id="PRQ32387">
    <property type="protein sequence ID" value="PRQ32387"/>
    <property type="gene ID" value="RchiOBHm_Chr5g0045821"/>
</dbReference>